<keyword evidence="3" id="KW-1185">Reference proteome</keyword>
<comment type="caution">
    <text evidence="2">The sequence shown here is derived from an EMBL/GenBank/DDBJ whole genome shotgun (WGS) entry which is preliminary data.</text>
</comment>
<dbReference type="PANTHER" id="PTHR41368:SF1">
    <property type="entry name" value="PROTEIN YGHO"/>
    <property type="match status" value="1"/>
</dbReference>
<dbReference type="SUPFAM" id="SSF55729">
    <property type="entry name" value="Acyl-CoA N-acyltransferases (Nat)"/>
    <property type="match status" value="1"/>
</dbReference>
<evidence type="ECO:0000313" key="3">
    <source>
        <dbReference type="Proteomes" id="UP001597545"/>
    </source>
</evidence>
<reference evidence="3" key="1">
    <citation type="journal article" date="2019" name="Int. J. Syst. Evol. Microbiol.">
        <title>The Global Catalogue of Microorganisms (GCM) 10K type strain sequencing project: providing services to taxonomists for standard genome sequencing and annotation.</title>
        <authorList>
            <consortium name="The Broad Institute Genomics Platform"/>
            <consortium name="The Broad Institute Genome Sequencing Center for Infectious Disease"/>
            <person name="Wu L."/>
            <person name="Ma J."/>
        </authorList>
    </citation>
    <scope>NUCLEOTIDE SEQUENCE [LARGE SCALE GENOMIC DNA]</scope>
    <source>
        <strain evidence="3">KCTC 42662</strain>
    </source>
</reference>
<dbReference type="Proteomes" id="UP001597545">
    <property type="component" value="Unassembled WGS sequence"/>
</dbReference>
<dbReference type="PANTHER" id="PTHR41368">
    <property type="entry name" value="PROTEIN YGHO"/>
    <property type="match status" value="1"/>
</dbReference>
<organism evidence="2 3">
    <name type="scientific">Sphingobacterium suaedae</name>
    <dbReference type="NCBI Taxonomy" id="1686402"/>
    <lineage>
        <taxon>Bacteria</taxon>
        <taxon>Pseudomonadati</taxon>
        <taxon>Bacteroidota</taxon>
        <taxon>Sphingobacteriia</taxon>
        <taxon>Sphingobacteriales</taxon>
        <taxon>Sphingobacteriaceae</taxon>
        <taxon>Sphingobacterium</taxon>
    </lineage>
</organism>
<gene>
    <name evidence="2" type="ORF">ACFSR5_14870</name>
</gene>
<proteinExistence type="predicted"/>
<dbReference type="InterPro" id="IPR016181">
    <property type="entry name" value="Acyl_CoA_acyltransferase"/>
</dbReference>
<name>A0ABW5KM07_9SPHI</name>
<dbReference type="EMBL" id="JBHULR010000007">
    <property type="protein sequence ID" value="MFD2548930.1"/>
    <property type="molecule type" value="Genomic_DNA"/>
</dbReference>
<dbReference type="InterPro" id="IPR039968">
    <property type="entry name" value="BcerS-like"/>
</dbReference>
<dbReference type="Gene3D" id="3.40.630.30">
    <property type="match status" value="1"/>
</dbReference>
<dbReference type="PROSITE" id="PS51186">
    <property type="entry name" value="GNAT"/>
    <property type="match status" value="1"/>
</dbReference>
<accession>A0ABW5KM07</accession>
<feature type="domain" description="N-acetyltransferase" evidence="1">
    <location>
        <begin position="5"/>
        <end position="171"/>
    </location>
</feature>
<dbReference type="InterPro" id="IPR000182">
    <property type="entry name" value="GNAT_dom"/>
</dbReference>
<evidence type="ECO:0000313" key="2">
    <source>
        <dbReference type="EMBL" id="MFD2548930.1"/>
    </source>
</evidence>
<evidence type="ECO:0000259" key="1">
    <source>
        <dbReference type="PROSITE" id="PS51186"/>
    </source>
</evidence>
<protein>
    <recommendedName>
        <fullName evidence="1">N-acetyltransferase domain-containing protein</fullName>
    </recommendedName>
</protein>
<sequence>MNEMIEIVPVQSKKQLAKFIDLPHDLYAKDPNYVPELFLGQQDMLSASKHPFYKHSEAQPFLAYKDGKLVGRVVAIWNRNHNAFNNVTEGQFGFFESINDQEVANRLLETAAEWVRKRGGNNIVGPVNLTTNDTCGLLIDGFDRPPMAMMPYNPPYYLDLITHAGYQKKVDLRAYLVTKANANQRSVVLLDKLEERLKRSGILLRQINLKDFANEAKKIKQVYNRAWDKNLGFVPMTDEEFNHTAKDLKAIVDPKYCIVAEKDNEVIGFALGIPNINEILIHIKRGRLLPFGIFKLLFGMKKIRTLRVLMLGVLEGHRKLGIEACLYGHIIKNSIPSGIEAAECSWMLDHNYNMNHAIEQINADLYKRYRLYEKAV</sequence>